<dbReference type="InterPro" id="IPR036388">
    <property type="entry name" value="WH-like_DNA-bd_sf"/>
</dbReference>
<dbReference type="Proteomes" id="UP001271769">
    <property type="component" value="Unassembled WGS sequence"/>
</dbReference>
<dbReference type="InterPro" id="IPR046348">
    <property type="entry name" value="SIS_dom_sf"/>
</dbReference>
<evidence type="ECO:0000256" key="4">
    <source>
        <dbReference type="SAM" id="MobiDB-lite"/>
    </source>
</evidence>
<dbReference type="Pfam" id="PF01418">
    <property type="entry name" value="HTH_6"/>
    <property type="match status" value="1"/>
</dbReference>
<dbReference type="PANTHER" id="PTHR30514:SF18">
    <property type="entry name" value="RPIR-FAMILY TRANSCRIPTIONAL REGULATOR"/>
    <property type="match status" value="1"/>
</dbReference>
<feature type="domain" description="HTH rpiR-type" evidence="5">
    <location>
        <begin position="28"/>
        <end position="104"/>
    </location>
</feature>
<dbReference type="SUPFAM" id="SSF46689">
    <property type="entry name" value="Homeodomain-like"/>
    <property type="match status" value="1"/>
</dbReference>
<dbReference type="CDD" id="cd05013">
    <property type="entry name" value="SIS_RpiR"/>
    <property type="match status" value="1"/>
</dbReference>
<dbReference type="Pfam" id="PF01380">
    <property type="entry name" value="SIS"/>
    <property type="match status" value="1"/>
</dbReference>
<dbReference type="Gene3D" id="3.40.50.10490">
    <property type="entry name" value="Glucose-6-phosphate isomerase like protein, domain 1"/>
    <property type="match status" value="1"/>
</dbReference>
<evidence type="ECO:0000256" key="1">
    <source>
        <dbReference type="ARBA" id="ARBA00023015"/>
    </source>
</evidence>
<dbReference type="Gene3D" id="1.10.10.10">
    <property type="entry name" value="Winged helix-like DNA-binding domain superfamily/Winged helix DNA-binding domain"/>
    <property type="match status" value="1"/>
</dbReference>
<dbReference type="InterPro" id="IPR009057">
    <property type="entry name" value="Homeodomain-like_sf"/>
</dbReference>
<dbReference type="RefSeq" id="WP_320502050.1">
    <property type="nucleotide sequence ID" value="NZ_JAXCLX010000003.1"/>
</dbReference>
<evidence type="ECO:0000313" key="6">
    <source>
        <dbReference type="EMBL" id="MDY0873576.1"/>
    </source>
</evidence>
<comment type="caution">
    <text evidence="6">The sequence shown here is derived from an EMBL/GenBank/DDBJ whole genome shotgun (WGS) entry which is preliminary data.</text>
</comment>
<dbReference type="InterPro" id="IPR001347">
    <property type="entry name" value="SIS_dom"/>
</dbReference>
<keyword evidence="1" id="KW-0805">Transcription regulation</keyword>
<protein>
    <submittedName>
        <fullName evidence="6">MurR/RpiR family transcriptional regulator</fullName>
    </submittedName>
</protein>
<feature type="region of interest" description="Disordered" evidence="4">
    <location>
        <begin position="310"/>
        <end position="337"/>
    </location>
</feature>
<accession>A0ABU5E201</accession>
<organism evidence="6 7">
    <name type="scientific">Dongia rigui</name>
    <dbReference type="NCBI Taxonomy" id="940149"/>
    <lineage>
        <taxon>Bacteria</taxon>
        <taxon>Pseudomonadati</taxon>
        <taxon>Pseudomonadota</taxon>
        <taxon>Alphaproteobacteria</taxon>
        <taxon>Rhodospirillales</taxon>
        <taxon>Dongiaceae</taxon>
        <taxon>Dongia</taxon>
    </lineage>
</organism>
<sequence length="337" mass="36749">MLSIAVSVVFTTTRSGRRKLKKQPAHPITIEQRIRALLPQLTPGEKRAARALLAAYPIAALGTIAELTALSDASAPTILRLTAKLGFDGYSHFQRAVRAEVQEKMQSPLSLMDSAPRVPTAKSGFFGGFINDITAALQRTQRLLDNDVLEDAIATLADTSKRIHALGGRSSHVLAKHLVFHLHQLRPSVHEIAAGSVPVYHQAADMGRSSVIVAFDFRRYERQSIDFCQQAAREGARIILVTDPWLSPIAEVAQWVLPVEVDVPSPFDSSLAAMAVVEAMLAGTLARLGPTARERMLRLEQGAGIDKVIGSAENTAGEKAPQKNNRQKKPQQRRPSR</sequence>
<dbReference type="PANTHER" id="PTHR30514">
    <property type="entry name" value="GLUCOKINASE"/>
    <property type="match status" value="1"/>
</dbReference>
<dbReference type="EMBL" id="JAXCLX010000003">
    <property type="protein sequence ID" value="MDY0873576.1"/>
    <property type="molecule type" value="Genomic_DNA"/>
</dbReference>
<gene>
    <name evidence="6" type="ORF">SMD31_16670</name>
</gene>
<evidence type="ECO:0000256" key="2">
    <source>
        <dbReference type="ARBA" id="ARBA00023125"/>
    </source>
</evidence>
<evidence type="ECO:0000256" key="3">
    <source>
        <dbReference type="ARBA" id="ARBA00023163"/>
    </source>
</evidence>
<feature type="compositionally biased region" description="Basic residues" evidence="4">
    <location>
        <begin position="325"/>
        <end position="337"/>
    </location>
</feature>
<name>A0ABU5E201_9PROT</name>
<dbReference type="InterPro" id="IPR047640">
    <property type="entry name" value="RpiR-like"/>
</dbReference>
<keyword evidence="2" id="KW-0238">DNA-binding</keyword>
<dbReference type="InterPro" id="IPR000281">
    <property type="entry name" value="HTH_RpiR"/>
</dbReference>
<proteinExistence type="predicted"/>
<evidence type="ECO:0000313" key="7">
    <source>
        <dbReference type="Proteomes" id="UP001271769"/>
    </source>
</evidence>
<dbReference type="InterPro" id="IPR035472">
    <property type="entry name" value="RpiR-like_SIS"/>
</dbReference>
<keyword evidence="3" id="KW-0804">Transcription</keyword>
<dbReference type="PROSITE" id="PS51071">
    <property type="entry name" value="HTH_RPIR"/>
    <property type="match status" value="1"/>
</dbReference>
<reference evidence="6 7" key="1">
    <citation type="journal article" date="2013" name="Antonie Van Leeuwenhoek">
        <title>Dongia rigui sp. nov., isolated from freshwater of a large wetland in Korea.</title>
        <authorList>
            <person name="Baik K.S."/>
            <person name="Hwang Y.M."/>
            <person name="Choi J.S."/>
            <person name="Kwon J."/>
            <person name="Seong C.N."/>
        </authorList>
    </citation>
    <scope>NUCLEOTIDE SEQUENCE [LARGE SCALE GENOMIC DNA]</scope>
    <source>
        <strain evidence="6 7">04SU4-P</strain>
    </source>
</reference>
<evidence type="ECO:0000259" key="5">
    <source>
        <dbReference type="PROSITE" id="PS51071"/>
    </source>
</evidence>
<dbReference type="SUPFAM" id="SSF53697">
    <property type="entry name" value="SIS domain"/>
    <property type="match status" value="1"/>
</dbReference>
<keyword evidence="7" id="KW-1185">Reference proteome</keyword>